<sequence>MKKLLFIPIILCCFMVTSCDELFEDEPSEYEGPITIRNLEAIDVDQFHYTIQWEVLDGNGEIIDPNDVTFQYEENYGFQGSSSGRGQGNTYTPDINRKEQGERINVIQICGSEIKVKITASVQGADDQMLENFAEISVFPPVCDYELYSVGEQSGSNSSVCDFGSQFTYRVKNLTYGSYFEDEFGFDQLFDDNTGYNGSKSFKIEIAEVSILDATNSVVDVQPLYRMADLSPSNGFQILGPQVSKVNCQQPALISFKIDFNLLDNQQSVIVGETINKQFDF</sequence>
<evidence type="ECO:0000313" key="2">
    <source>
        <dbReference type="Proteomes" id="UP000611723"/>
    </source>
</evidence>
<organism evidence="1 2">
    <name type="scientific">Marivirga aurantiaca</name>
    <dbReference type="NCBI Taxonomy" id="2802615"/>
    <lineage>
        <taxon>Bacteria</taxon>
        <taxon>Pseudomonadati</taxon>
        <taxon>Bacteroidota</taxon>
        <taxon>Cytophagia</taxon>
        <taxon>Cytophagales</taxon>
        <taxon>Marivirgaceae</taxon>
        <taxon>Marivirga</taxon>
    </lineage>
</organism>
<dbReference type="AlphaFoldDB" id="A0A935C8W3"/>
<dbReference type="RefSeq" id="WP_201430884.1">
    <property type="nucleotide sequence ID" value="NZ_JAEQBW010000003.1"/>
</dbReference>
<proteinExistence type="predicted"/>
<reference evidence="1" key="1">
    <citation type="submission" date="2021-01" db="EMBL/GenBank/DDBJ databases">
        <title>Marivirga aurantiaca sp. nov., isolated from intertidal surface sediments.</title>
        <authorList>
            <person name="Zhang M."/>
        </authorList>
    </citation>
    <scope>NUCLEOTIDE SEQUENCE</scope>
    <source>
        <strain evidence="1">S37H4</strain>
    </source>
</reference>
<dbReference type="PROSITE" id="PS51257">
    <property type="entry name" value="PROKAR_LIPOPROTEIN"/>
    <property type="match status" value="1"/>
</dbReference>
<accession>A0A935C8W3</accession>
<comment type="caution">
    <text evidence="1">The sequence shown here is derived from an EMBL/GenBank/DDBJ whole genome shotgun (WGS) entry which is preliminary data.</text>
</comment>
<protein>
    <submittedName>
        <fullName evidence="1">Uncharacterized protein</fullName>
    </submittedName>
</protein>
<dbReference type="Proteomes" id="UP000611723">
    <property type="component" value="Unassembled WGS sequence"/>
</dbReference>
<evidence type="ECO:0000313" key="1">
    <source>
        <dbReference type="EMBL" id="MBK6265212.1"/>
    </source>
</evidence>
<name>A0A935C8W3_9BACT</name>
<gene>
    <name evidence="1" type="ORF">JKA74_09190</name>
</gene>
<dbReference type="EMBL" id="JAEQBW010000003">
    <property type="protein sequence ID" value="MBK6265212.1"/>
    <property type="molecule type" value="Genomic_DNA"/>
</dbReference>
<keyword evidence="2" id="KW-1185">Reference proteome</keyword>